<dbReference type="Proteomes" id="UP000193427">
    <property type="component" value="Chromosome"/>
</dbReference>
<accession>A0A1W6L4A3</accession>
<name>A0A1W6L4A3_9BURK</name>
<evidence type="ECO:0000313" key="2">
    <source>
        <dbReference type="Proteomes" id="UP000193427"/>
    </source>
</evidence>
<dbReference type="AlphaFoldDB" id="A0A1W6L4A3"/>
<organism evidence="1 2">
    <name type="scientific">Piscinibacter gummiphilus</name>
    <dbReference type="NCBI Taxonomy" id="946333"/>
    <lineage>
        <taxon>Bacteria</taxon>
        <taxon>Pseudomonadati</taxon>
        <taxon>Pseudomonadota</taxon>
        <taxon>Betaproteobacteria</taxon>
        <taxon>Burkholderiales</taxon>
        <taxon>Sphaerotilaceae</taxon>
        <taxon>Piscinibacter</taxon>
    </lineage>
</organism>
<keyword evidence="2" id="KW-1185">Reference proteome</keyword>
<reference evidence="1 2" key="1">
    <citation type="submission" date="2016-04" db="EMBL/GenBank/DDBJ databases">
        <title>Complete genome sequence of natural rubber-degrading, novel Gram-negative bacterium, Rhizobacter gummiphilus strain NS21.</title>
        <authorList>
            <person name="Tabata M."/>
            <person name="Kasai D."/>
            <person name="Fukuda M."/>
        </authorList>
    </citation>
    <scope>NUCLEOTIDE SEQUENCE [LARGE SCALE GENOMIC DNA]</scope>
    <source>
        <strain evidence="1 2">NS21</strain>
    </source>
</reference>
<protein>
    <submittedName>
        <fullName evidence="1">Uncharacterized protein</fullName>
    </submittedName>
</protein>
<sequence length="64" mass="7297">MVSGDDRPVLWRVVYNGQTNRMGGAWDAGPWHPDRERVEHFAAWLRSMGHRAEVQHNGTPASRS</sequence>
<dbReference type="OrthoDB" id="9182641at2"/>
<dbReference type="KEGG" id="rgu:A4W93_03600"/>
<dbReference type="STRING" id="946333.A4W93_03600"/>
<evidence type="ECO:0000313" key="1">
    <source>
        <dbReference type="EMBL" id="ARN19073.1"/>
    </source>
</evidence>
<proteinExistence type="predicted"/>
<gene>
    <name evidence="1" type="ORF">A4W93_03600</name>
</gene>
<dbReference type="RefSeq" id="WP_085749313.1">
    <property type="nucleotide sequence ID" value="NZ_BSPR01000002.1"/>
</dbReference>
<dbReference type="EMBL" id="CP015118">
    <property type="protein sequence ID" value="ARN19073.1"/>
    <property type="molecule type" value="Genomic_DNA"/>
</dbReference>